<feature type="non-terminal residue" evidence="1">
    <location>
        <position position="1"/>
    </location>
</feature>
<dbReference type="EMBL" id="UINC01166912">
    <property type="protein sequence ID" value="SVD69121.1"/>
    <property type="molecule type" value="Genomic_DNA"/>
</dbReference>
<organism evidence="1">
    <name type="scientific">marine metagenome</name>
    <dbReference type="NCBI Taxonomy" id="408172"/>
    <lineage>
        <taxon>unclassified sequences</taxon>
        <taxon>metagenomes</taxon>
        <taxon>ecological metagenomes</taxon>
    </lineage>
</organism>
<gene>
    <name evidence="1" type="ORF">METZ01_LOCUS421975</name>
</gene>
<evidence type="ECO:0008006" key="2">
    <source>
        <dbReference type="Google" id="ProtNLM"/>
    </source>
</evidence>
<protein>
    <recommendedName>
        <fullName evidence="2">Secretion system C-terminal sorting domain-containing protein</fullName>
    </recommendedName>
</protein>
<feature type="non-terminal residue" evidence="1">
    <location>
        <position position="271"/>
    </location>
</feature>
<name>A0A382XFF2_9ZZZZ</name>
<reference evidence="1" key="1">
    <citation type="submission" date="2018-05" db="EMBL/GenBank/DDBJ databases">
        <authorList>
            <person name="Lanie J.A."/>
            <person name="Ng W.-L."/>
            <person name="Kazmierczak K.M."/>
            <person name="Andrzejewski T.M."/>
            <person name="Davidsen T.M."/>
            <person name="Wayne K.J."/>
            <person name="Tettelin H."/>
            <person name="Glass J.I."/>
            <person name="Rusch D."/>
            <person name="Podicherti R."/>
            <person name="Tsui H.-C.T."/>
            <person name="Winkler M.E."/>
        </authorList>
    </citation>
    <scope>NUCLEOTIDE SEQUENCE</scope>
</reference>
<sequence length="271" mass="31163">SIDGNTNLQLIIQNSSRSDTAFIIQDEIINLPQGHYRLILNSFGYIPQIFDINLIENRELSANLLYEHIIWEENPLGIWNFASDTEALLIPLSNITSGTSLIIEMHFNYELEWGYDYFIIDYINVGDTTEIMKFTGDNYKYYVEYIPFVIPEGHFDGTLYLHLDKDDTWKNKYRGVEVDYIKVIKGSEIPLANAPGVLEVLPDKFHLYQNYPNPFNPSTSINFSVPSMALVSISIYNIRGEFIEQLVNDIYQPGNYSVNLHAAEYASGIYL</sequence>
<dbReference type="AlphaFoldDB" id="A0A382XFF2"/>
<accession>A0A382XFF2</accession>
<evidence type="ECO:0000313" key="1">
    <source>
        <dbReference type="EMBL" id="SVD69121.1"/>
    </source>
</evidence>
<proteinExistence type="predicted"/>